<protein>
    <submittedName>
        <fullName evidence="2">Uncharacterized protein</fullName>
    </submittedName>
</protein>
<organism evidence="2">
    <name type="scientific">Amphimedon queenslandica</name>
    <name type="common">Sponge</name>
    <dbReference type="NCBI Taxonomy" id="400682"/>
    <lineage>
        <taxon>Eukaryota</taxon>
        <taxon>Metazoa</taxon>
        <taxon>Porifera</taxon>
        <taxon>Demospongiae</taxon>
        <taxon>Heteroscleromorpha</taxon>
        <taxon>Haplosclerida</taxon>
        <taxon>Niphatidae</taxon>
        <taxon>Amphimedon</taxon>
    </lineage>
</organism>
<dbReference type="EnsemblMetazoa" id="Aqu2.1.41658_001">
    <property type="protein sequence ID" value="Aqu2.1.41658_001"/>
    <property type="gene ID" value="Aqu2.1.41658"/>
</dbReference>
<evidence type="ECO:0000313" key="2">
    <source>
        <dbReference type="EnsemblMetazoa" id="Aqu2.1.41658_001"/>
    </source>
</evidence>
<accession>A0A1X7VQF9</accession>
<reference evidence="2" key="1">
    <citation type="submission" date="2017-05" db="UniProtKB">
        <authorList>
            <consortium name="EnsemblMetazoa"/>
        </authorList>
    </citation>
    <scope>IDENTIFICATION</scope>
</reference>
<dbReference type="InParanoid" id="A0A1X7VQF9"/>
<sequence length="59" mass="6798">MEQMRMKTKPNIRQNPRYSVILNKSLCPMICIIRADNTRTRRLERTSQLGREGGGPPPS</sequence>
<name>A0A1X7VQF9_AMPQE</name>
<evidence type="ECO:0000256" key="1">
    <source>
        <dbReference type="SAM" id="MobiDB-lite"/>
    </source>
</evidence>
<proteinExistence type="predicted"/>
<feature type="region of interest" description="Disordered" evidence="1">
    <location>
        <begin position="37"/>
        <end position="59"/>
    </location>
</feature>
<dbReference type="AlphaFoldDB" id="A0A1X7VQF9"/>